<dbReference type="PROSITE" id="PS51325">
    <property type="entry name" value="ALPHA_BOX"/>
    <property type="match status" value="1"/>
</dbReference>
<evidence type="ECO:0000256" key="5">
    <source>
        <dbReference type="RuleBase" id="RU003516"/>
    </source>
</evidence>
<evidence type="ECO:0000259" key="7">
    <source>
        <dbReference type="PROSITE" id="PS51325"/>
    </source>
</evidence>
<dbReference type="Pfam" id="PF04769">
    <property type="entry name" value="MATalpha_HMGbox"/>
    <property type="match status" value="1"/>
</dbReference>
<reference evidence="9" key="1">
    <citation type="journal article" date="2014" name="Genome Announc.">
        <title>Genome sequence and annotation of Acremonium chrysogenum, producer of the beta-lactam antibiotic cephalosporin C.</title>
        <authorList>
            <person name="Terfehr D."/>
            <person name="Dahlmann T.A."/>
            <person name="Specht T."/>
            <person name="Zadra I."/>
            <person name="Kuernsteiner H."/>
            <person name="Kueck U."/>
        </authorList>
    </citation>
    <scope>NUCLEOTIDE SEQUENCE [LARGE SCALE GENOMIC DNA]</scope>
    <source>
        <strain evidence="9">ATCC 11550 / CBS 779.69 / DSM 880 / IAM 14645 / JCM 23072 / IMI 49137</strain>
    </source>
</reference>
<feature type="domain" description="Alpha box" evidence="7">
    <location>
        <begin position="82"/>
        <end position="137"/>
    </location>
</feature>
<dbReference type="Proteomes" id="UP000029964">
    <property type="component" value="Unassembled WGS sequence"/>
</dbReference>
<dbReference type="GO" id="GO:0005634">
    <property type="term" value="C:nucleus"/>
    <property type="evidence" value="ECO:0007669"/>
    <property type="project" value="UniProtKB-SubCell"/>
</dbReference>
<keyword evidence="2 5" id="KW-0238">DNA-binding</keyword>
<dbReference type="HOGENOM" id="CLU_752438_0_0_1"/>
<evidence type="ECO:0000256" key="6">
    <source>
        <dbReference type="SAM" id="MobiDB-lite"/>
    </source>
</evidence>
<comment type="similarity">
    <text evidence="5">Belongs to the MATALPHA1 family.</text>
</comment>
<dbReference type="InterPro" id="IPR006856">
    <property type="entry name" value="MATalpha_HMGbox"/>
</dbReference>
<evidence type="ECO:0000256" key="1">
    <source>
        <dbReference type="ARBA" id="ARBA00023015"/>
    </source>
</evidence>
<name>A0A086TCK5_HAPC1</name>
<evidence type="ECO:0000313" key="8">
    <source>
        <dbReference type="EMBL" id="KFH47087.1"/>
    </source>
</evidence>
<keyword evidence="4 5" id="KW-0539">Nucleus</keyword>
<gene>
    <name evidence="8" type="ORF">ACRE_020860</name>
</gene>
<feature type="region of interest" description="Disordered" evidence="6">
    <location>
        <begin position="63"/>
        <end position="83"/>
    </location>
</feature>
<sequence>MTTRAALVERLSGVPATELLDFLTDDAIIDLAARYFQRVSEAQARDIDSLPVVDTAAHLASSDSATFETTPEANSSEPAKEKAKRPLNGFMAFRSYYLKIFSGVPQKSASGFLTMLWHKDPFRNRWALIAKVYSFIRDEIGKDKVPLSQFLGLCCPLMNIIEPSDYLSRLGWNVENDDSGSQQLLRHDNFTDLDAVALESQGLPTTEFDLLSSILDIGVIPAKSLELIQRLNVHNNGRMVSDSSRRPIPCTIEKLDFLCTAQEDPIKATRMLFGQHYDEQVMQQSGYQLHEVEDLSRIGHLPLHPPMKWYDPYAQLGLDQPIFDPDAVPEHECYDVGNPYDIDNILGFPQGGLGGEAAFPPAPPFSAQEDFQPMF</sequence>
<protein>
    <submittedName>
        <fullName evidence="8">Mating-type protein MAT-like protein</fullName>
    </submittedName>
</protein>
<accession>A0A086TCK5</accession>
<comment type="caution">
    <text evidence="8">The sequence shown here is derived from an EMBL/GenBank/DDBJ whole genome shotgun (WGS) entry which is preliminary data.</text>
</comment>
<evidence type="ECO:0000313" key="9">
    <source>
        <dbReference type="Proteomes" id="UP000029964"/>
    </source>
</evidence>
<keyword evidence="1 5" id="KW-0805">Transcription regulation</keyword>
<dbReference type="GO" id="GO:0045895">
    <property type="term" value="P:positive regulation of mating-type specific transcription, DNA-templated"/>
    <property type="evidence" value="ECO:0007669"/>
    <property type="project" value="InterPro"/>
</dbReference>
<keyword evidence="9" id="KW-1185">Reference proteome</keyword>
<evidence type="ECO:0000256" key="3">
    <source>
        <dbReference type="ARBA" id="ARBA00023163"/>
    </source>
</evidence>
<keyword evidence="3 5" id="KW-0804">Transcription</keyword>
<evidence type="ECO:0000256" key="2">
    <source>
        <dbReference type="ARBA" id="ARBA00023125"/>
    </source>
</evidence>
<comment type="subcellular location">
    <subcellularLocation>
        <location evidence="5">Nucleus</location>
    </subcellularLocation>
</comment>
<dbReference type="GO" id="GO:0008301">
    <property type="term" value="F:DNA binding, bending"/>
    <property type="evidence" value="ECO:0007669"/>
    <property type="project" value="InterPro"/>
</dbReference>
<proteinExistence type="inferred from homology"/>
<organism evidence="8 9">
    <name type="scientific">Hapsidospora chrysogenum (strain ATCC 11550 / CBS 779.69 / DSM 880 / IAM 14645 / JCM 23072 / IMI 49137)</name>
    <name type="common">Acremonium chrysogenum</name>
    <dbReference type="NCBI Taxonomy" id="857340"/>
    <lineage>
        <taxon>Eukaryota</taxon>
        <taxon>Fungi</taxon>
        <taxon>Dikarya</taxon>
        <taxon>Ascomycota</taxon>
        <taxon>Pezizomycotina</taxon>
        <taxon>Sordariomycetes</taxon>
        <taxon>Hypocreomycetidae</taxon>
        <taxon>Hypocreales</taxon>
        <taxon>Bionectriaceae</taxon>
        <taxon>Hapsidospora</taxon>
    </lineage>
</organism>
<dbReference type="EMBL" id="JPKY01000013">
    <property type="protein sequence ID" value="KFH47087.1"/>
    <property type="molecule type" value="Genomic_DNA"/>
</dbReference>
<evidence type="ECO:0000256" key="4">
    <source>
        <dbReference type="ARBA" id="ARBA00023242"/>
    </source>
</evidence>
<dbReference type="AlphaFoldDB" id="A0A086TCK5"/>
<dbReference type="OrthoDB" id="5398665at2759"/>
<feature type="compositionally biased region" description="Polar residues" evidence="6">
    <location>
        <begin position="63"/>
        <end position="77"/>
    </location>
</feature>